<dbReference type="RefSeq" id="WP_315649984.1">
    <property type="nucleotide sequence ID" value="NZ_JAVXZY010000003.1"/>
</dbReference>
<feature type="compositionally biased region" description="Low complexity" evidence="1">
    <location>
        <begin position="82"/>
        <end position="98"/>
    </location>
</feature>
<comment type="caution">
    <text evidence="4">The sequence shown here is derived from an EMBL/GenBank/DDBJ whole genome shotgun (WGS) entry which is preliminary data.</text>
</comment>
<feature type="compositionally biased region" description="Basic and acidic residues" evidence="1">
    <location>
        <begin position="99"/>
        <end position="128"/>
    </location>
</feature>
<protein>
    <submittedName>
        <fullName evidence="4">SPOR domain-containing protein</fullName>
    </submittedName>
</protein>
<gene>
    <name evidence="4" type="ORF">RQP53_09125</name>
</gene>
<name>A0ABU3PA14_9BURK</name>
<evidence type="ECO:0000256" key="1">
    <source>
        <dbReference type="SAM" id="MobiDB-lite"/>
    </source>
</evidence>
<dbReference type="Gene3D" id="3.30.70.1070">
    <property type="entry name" value="Sporulation related repeat"/>
    <property type="match status" value="1"/>
</dbReference>
<evidence type="ECO:0000313" key="4">
    <source>
        <dbReference type="EMBL" id="MDT8999426.1"/>
    </source>
</evidence>
<dbReference type="PROSITE" id="PS51724">
    <property type="entry name" value="SPOR"/>
    <property type="match status" value="1"/>
</dbReference>
<feature type="region of interest" description="Disordered" evidence="1">
    <location>
        <begin position="82"/>
        <end position="128"/>
    </location>
</feature>
<dbReference type="InterPro" id="IPR036680">
    <property type="entry name" value="SPOR-like_sf"/>
</dbReference>
<dbReference type="SUPFAM" id="SSF110997">
    <property type="entry name" value="Sporulation related repeat"/>
    <property type="match status" value="1"/>
</dbReference>
<proteinExistence type="predicted"/>
<dbReference type="InterPro" id="IPR052521">
    <property type="entry name" value="Cell_div_SPOR-domain"/>
</dbReference>
<keyword evidence="2" id="KW-0472">Membrane</keyword>
<dbReference type="EMBL" id="JAVXZY010000003">
    <property type="protein sequence ID" value="MDT8999426.1"/>
    <property type="molecule type" value="Genomic_DNA"/>
</dbReference>
<reference evidence="4" key="1">
    <citation type="submission" date="2023-09" db="EMBL/GenBank/DDBJ databases">
        <title>Paucibacter sp. APW11 Genome sequencing and assembly.</title>
        <authorList>
            <person name="Kim I."/>
        </authorList>
    </citation>
    <scope>NUCLEOTIDE SEQUENCE</scope>
    <source>
        <strain evidence="4">APW11</strain>
    </source>
</reference>
<keyword evidence="2" id="KW-1133">Transmembrane helix</keyword>
<evidence type="ECO:0000256" key="2">
    <source>
        <dbReference type="SAM" id="Phobius"/>
    </source>
</evidence>
<accession>A0ABU3PA14</accession>
<keyword evidence="5" id="KW-1185">Reference proteome</keyword>
<feature type="transmembrane region" description="Helical" evidence="2">
    <location>
        <begin position="12"/>
        <end position="34"/>
    </location>
</feature>
<dbReference type="InterPro" id="IPR007730">
    <property type="entry name" value="SPOR-like_dom"/>
</dbReference>
<dbReference type="Pfam" id="PF05036">
    <property type="entry name" value="SPOR"/>
    <property type="match status" value="1"/>
</dbReference>
<evidence type="ECO:0000313" key="5">
    <source>
        <dbReference type="Proteomes" id="UP001246372"/>
    </source>
</evidence>
<keyword evidence="2" id="KW-0812">Transmembrane</keyword>
<dbReference type="PANTHER" id="PTHR38687">
    <property type="entry name" value="CELL DIVISION PROTEIN DEDD-RELATED"/>
    <property type="match status" value="1"/>
</dbReference>
<evidence type="ECO:0000259" key="3">
    <source>
        <dbReference type="PROSITE" id="PS51724"/>
    </source>
</evidence>
<dbReference type="PANTHER" id="PTHR38687:SF1">
    <property type="entry name" value="CELL DIVISION PROTEIN DEDD"/>
    <property type="match status" value="1"/>
</dbReference>
<feature type="domain" description="SPOR" evidence="3">
    <location>
        <begin position="144"/>
        <end position="224"/>
    </location>
</feature>
<dbReference type="Proteomes" id="UP001246372">
    <property type="component" value="Unassembled WGS sequence"/>
</dbReference>
<organism evidence="4 5">
    <name type="scientific">Roseateles aquae</name>
    <dbReference type="NCBI Taxonomy" id="3077235"/>
    <lineage>
        <taxon>Bacteria</taxon>
        <taxon>Pseudomonadati</taxon>
        <taxon>Pseudomonadota</taxon>
        <taxon>Betaproteobacteria</taxon>
        <taxon>Burkholderiales</taxon>
        <taxon>Sphaerotilaceae</taxon>
        <taxon>Roseateles</taxon>
    </lineage>
</organism>
<sequence>MAQGGDKQRGGFVLGLIVGLLLGLAIALGVALYITKVPIPFINKVPQRTAEQDAEEAARNKNWDPNAPLAGKAAVKAASGVVSPAPGGEAAAPSAPAKPETKADVKAEVKAEAKPEAKAEVKPEAKAEVKADAKPAAKAASAPPADPNLYFIQAGAYTKPEDAEQQRAKLAIQGFAAKVFEKEQSGRTVYRVRLGPIDARDEAEALQHKLEAAGIEANLVPMKR</sequence>